<accession>A0A4C1V3H0</accession>
<name>A0A4C1V3H0_EUMVA</name>
<organism evidence="1 2">
    <name type="scientific">Eumeta variegata</name>
    <name type="common">Bagworm moth</name>
    <name type="synonym">Eumeta japonica</name>
    <dbReference type="NCBI Taxonomy" id="151549"/>
    <lineage>
        <taxon>Eukaryota</taxon>
        <taxon>Metazoa</taxon>
        <taxon>Ecdysozoa</taxon>
        <taxon>Arthropoda</taxon>
        <taxon>Hexapoda</taxon>
        <taxon>Insecta</taxon>
        <taxon>Pterygota</taxon>
        <taxon>Neoptera</taxon>
        <taxon>Endopterygota</taxon>
        <taxon>Lepidoptera</taxon>
        <taxon>Glossata</taxon>
        <taxon>Ditrysia</taxon>
        <taxon>Tineoidea</taxon>
        <taxon>Psychidae</taxon>
        <taxon>Oiketicinae</taxon>
        <taxon>Eumeta</taxon>
    </lineage>
</organism>
<gene>
    <name evidence="1" type="ORF">EVAR_30953_1</name>
</gene>
<proteinExistence type="predicted"/>
<evidence type="ECO:0000313" key="1">
    <source>
        <dbReference type="EMBL" id="GBP33363.1"/>
    </source>
</evidence>
<reference evidence="1 2" key="1">
    <citation type="journal article" date="2019" name="Commun. Biol.">
        <title>The bagworm genome reveals a unique fibroin gene that provides high tensile strength.</title>
        <authorList>
            <person name="Kono N."/>
            <person name="Nakamura H."/>
            <person name="Ohtoshi R."/>
            <person name="Tomita M."/>
            <person name="Numata K."/>
            <person name="Arakawa K."/>
        </authorList>
    </citation>
    <scope>NUCLEOTIDE SEQUENCE [LARGE SCALE GENOMIC DNA]</scope>
</reference>
<protein>
    <submittedName>
        <fullName evidence="1">Uncharacterized protein</fullName>
    </submittedName>
</protein>
<sequence>MFSRCVNAVITGQVRDEHPVLLFCRTIDDMYTLDSGGEVGILQEQRVSRIKNTRPPEGNAEANASEEIDNVVLLASFSLHEKNMEN</sequence>
<evidence type="ECO:0000313" key="2">
    <source>
        <dbReference type="Proteomes" id="UP000299102"/>
    </source>
</evidence>
<dbReference type="EMBL" id="BGZK01000272">
    <property type="protein sequence ID" value="GBP33363.1"/>
    <property type="molecule type" value="Genomic_DNA"/>
</dbReference>
<dbReference type="AlphaFoldDB" id="A0A4C1V3H0"/>
<comment type="caution">
    <text evidence="1">The sequence shown here is derived from an EMBL/GenBank/DDBJ whole genome shotgun (WGS) entry which is preliminary data.</text>
</comment>
<dbReference type="Proteomes" id="UP000299102">
    <property type="component" value="Unassembled WGS sequence"/>
</dbReference>
<keyword evidence="2" id="KW-1185">Reference proteome</keyword>